<dbReference type="STRING" id="1121421.SAMN02745123_03542"/>
<dbReference type="EMBL" id="FRAR01000029">
    <property type="protein sequence ID" value="SHK90566.1"/>
    <property type="molecule type" value="Genomic_DNA"/>
</dbReference>
<gene>
    <name evidence="2" type="ORF">SAMN02745123_03542</name>
</gene>
<dbReference type="PANTHER" id="PTHR31377:SF0">
    <property type="entry name" value="AGMATINE DEIMINASE-RELATED"/>
    <property type="match status" value="1"/>
</dbReference>
<dbReference type="AlphaFoldDB" id="A0A1M6WAN7"/>
<dbReference type="RefSeq" id="WP_072917000.1">
    <property type="nucleotide sequence ID" value="NZ_FRAR01000029.1"/>
</dbReference>
<proteinExistence type="predicted"/>
<protein>
    <submittedName>
        <fullName evidence="2">Agmatine deiminase</fullName>
    </submittedName>
</protein>
<dbReference type="Pfam" id="PF04371">
    <property type="entry name" value="PAD_porph"/>
    <property type="match status" value="1"/>
</dbReference>
<organism evidence="2 3">
    <name type="scientific">Desulforamulus aeronauticus DSM 10349</name>
    <dbReference type="NCBI Taxonomy" id="1121421"/>
    <lineage>
        <taxon>Bacteria</taxon>
        <taxon>Bacillati</taxon>
        <taxon>Bacillota</taxon>
        <taxon>Clostridia</taxon>
        <taxon>Eubacteriales</taxon>
        <taxon>Peptococcaceae</taxon>
        <taxon>Desulforamulus</taxon>
    </lineage>
</organism>
<sequence length="396" mass="45155">MKKTYSIILVTFVCVVVIMAVRGFKYPPSRKAENLQTKPPATAYTFPAEFDRQQAIWLQWPPEIYNTDRPVYPVTLTIMKALEPYIRVNLMVRSQEEINQVKDLLKSNGYTGNKVHYYVVNHMSIWTRDVGPIFIKDPQNKLQVVDFGFNNYSRGGDPNYLATESQVDRLAAEQLNLPVIKANLISEGGAIESNGRGTMLVTESVALSRNPKMSKEEIEKEYQRVLGVKKIIWLKKGLAEDDHITTGHINEIARFANPNTILLAQILPADRYINTITQESYRRMEENYQILRNATDQDGKPFHIIRIPMPPTLYGQVDETGKIPLLSYLNYAVTNGAVLMQTYWQPGRSDTLKTTENQVKNTLQKVFPGRRIIGINAENVNRWGGGIHCITQHMPE</sequence>
<dbReference type="Gene3D" id="3.75.10.10">
    <property type="entry name" value="L-arginine/glycine Amidinotransferase, Chain A"/>
    <property type="match status" value="1"/>
</dbReference>
<evidence type="ECO:0000256" key="1">
    <source>
        <dbReference type="ARBA" id="ARBA00022801"/>
    </source>
</evidence>
<dbReference type="GO" id="GO:0004668">
    <property type="term" value="F:protein-arginine deiminase activity"/>
    <property type="evidence" value="ECO:0007669"/>
    <property type="project" value="InterPro"/>
</dbReference>
<name>A0A1M6WAN7_9FIRM</name>
<dbReference type="SUPFAM" id="SSF55909">
    <property type="entry name" value="Pentein"/>
    <property type="match status" value="1"/>
</dbReference>
<keyword evidence="3" id="KW-1185">Reference proteome</keyword>
<evidence type="ECO:0000313" key="2">
    <source>
        <dbReference type="EMBL" id="SHK90566.1"/>
    </source>
</evidence>
<dbReference type="InterPro" id="IPR007466">
    <property type="entry name" value="Peptidyl-Arg-deiminase_porph"/>
</dbReference>
<dbReference type="PANTHER" id="PTHR31377">
    <property type="entry name" value="AGMATINE DEIMINASE-RELATED"/>
    <property type="match status" value="1"/>
</dbReference>
<dbReference type="GO" id="GO:0047632">
    <property type="term" value="F:agmatine deiminase activity"/>
    <property type="evidence" value="ECO:0007669"/>
    <property type="project" value="TreeGrafter"/>
</dbReference>
<dbReference type="Proteomes" id="UP000183997">
    <property type="component" value="Unassembled WGS sequence"/>
</dbReference>
<reference evidence="3" key="1">
    <citation type="submission" date="2016-11" db="EMBL/GenBank/DDBJ databases">
        <authorList>
            <person name="Varghese N."/>
            <person name="Submissions S."/>
        </authorList>
    </citation>
    <scope>NUCLEOTIDE SEQUENCE [LARGE SCALE GENOMIC DNA]</scope>
    <source>
        <strain evidence="3">DSM 10349</strain>
    </source>
</reference>
<evidence type="ECO:0000313" key="3">
    <source>
        <dbReference type="Proteomes" id="UP000183997"/>
    </source>
</evidence>
<accession>A0A1M6WAN7</accession>
<keyword evidence="1" id="KW-0378">Hydrolase</keyword>
<dbReference type="GO" id="GO:0009446">
    <property type="term" value="P:putrescine biosynthetic process"/>
    <property type="evidence" value="ECO:0007669"/>
    <property type="project" value="InterPro"/>
</dbReference>
<dbReference type="OrthoDB" id="9808013at2"/>